<sequence>MAIGPQTNQARLLRRDRARTRLGRYVATELEPKLGHCRYVAVEHAHGSVATARVASGVSYPLQWSRYVSARTEALTLSSSLNQARAEVKPLRCVKTNPRAPVVVSKPRPHSIAKLLRRFSSSASVTRGLWSKSSSPPWLQLADVVASSFVVTKLSTEPEPPSHNQAQSVSRQLSCSSSSWFKPEIESKPSTTGFSFPGRAQLHRGCTGRRRQRDLAEERS</sequence>
<name>A0ABQ7CNP4_BRACR</name>
<reference evidence="2 3" key="1">
    <citation type="journal article" date="2020" name="BMC Genomics">
        <title>Intraspecific diversification of the crop wild relative Brassica cretica Lam. using demographic model selection.</title>
        <authorList>
            <person name="Kioukis A."/>
            <person name="Michalopoulou V.A."/>
            <person name="Briers L."/>
            <person name="Pirintsos S."/>
            <person name="Studholme D.J."/>
            <person name="Pavlidis P."/>
            <person name="Sarris P.F."/>
        </authorList>
    </citation>
    <scope>NUCLEOTIDE SEQUENCE [LARGE SCALE GENOMIC DNA]</scope>
    <source>
        <strain evidence="3">cv. PFS-1207/04</strain>
    </source>
</reference>
<proteinExistence type="predicted"/>
<evidence type="ECO:0000313" key="2">
    <source>
        <dbReference type="EMBL" id="KAF3561656.1"/>
    </source>
</evidence>
<accession>A0ABQ7CNP4</accession>
<gene>
    <name evidence="2" type="ORF">DY000_02015432</name>
</gene>
<evidence type="ECO:0000313" key="3">
    <source>
        <dbReference type="Proteomes" id="UP000266723"/>
    </source>
</evidence>
<dbReference type="Proteomes" id="UP000266723">
    <property type="component" value="Unassembled WGS sequence"/>
</dbReference>
<keyword evidence="3" id="KW-1185">Reference proteome</keyword>
<protein>
    <submittedName>
        <fullName evidence="2">Uncharacterized protein</fullName>
    </submittedName>
</protein>
<dbReference type="EMBL" id="QGKV02000759">
    <property type="protein sequence ID" value="KAF3561656.1"/>
    <property type="molecule type" value="Genomic_DNA"/>
</dbReference>
<feature type="region of interest" description="Disordered" evidence="1">
    <location>
        <begin position="182"/>
        <end position="220"/>
    </location>
</feature>
<evidence type="ECO:0000256" key="1">
    <source>
        <dbReference type="SAM" id="MobiDB-lite"/>
    </source>
</evidence>
<comment type="caution">
    <text evidence="2">The sequence shown here is derived from an EMBL/GenBank/DDBJ whole genome shotgun (WGS) entry which is preliminary data.</text>
</comment>
<organism evidence="2 3">
    <name type="scientific">Brassica cretica</name>
    <name type="common">Mustard</name>
    <dbReference type="NCBI Taxonomy" id="69181"/>
    <lineage>
        <taxon>Eukaryota</taxon>
        <taxon>Viridiplantae</taxon>
        <taxon>Streptophyta</taxon>
        <taxon>Embryophyta</taxon>
        <taxon>Tracheophyta</taxon>
        <taxon>Spermatophyta</taxon>
        <taxon>Magnoliopsida</taxon>
        <taxon>eudicotyledons</taxon>
        <taxon>Gunneridae</taxon>
        <taxon>Pentapetalae</taxon>
        <taxon>rosids</taxon>
        <taxon>malvids</taxon>
        <taxon>Brassicales</taxon>
        <taxon>Brassicaceae</taxon>
        <taxon>Brassiceae</taxon>
        <taxon>Brassica</taxon>
    </lineage>
</organism>